<organism evidence="1">
    <name type="scientific">Yersinia enterocolitica</name>
    <dbReference type="NCBI Taxonomy" id="630"/>
    <lineage>
        <taxon>Bacteria</taxon>
        <taxon>Pseudomonadati</taxon>
        <taxon>Pseudomonadota</taxon>
        <taxon>Gammaproteobacteria</taxon>
        <taxon>Enterobacterales</taxon>
        <taxon>Yersiniaceae</taxon>
        <taxon>Yersinia</taxon>
    </lineage>
</organism>
<dbReference type="AlphaFoldDB" id="F2Q838"/>
<sequence length="80" mass="9309">MLARYFRLLEKTYLDFIFNELSVEDICGLFYRFSLIEAAQIIHHLQPQQGQRILKLLDTVTRKAICSEMALISMMLNNGA</sequence>
<evidence type="ECO:0000313" key="1">
    <source>
        <dbReference type="EMBL" id="CAX67769.1"/>
    </source>
</evidence>
<accession>F2Q838</accession>
<dbReference type="EMBL" id="FN298493">
    <property type="protein sequence ID" value="CAX67769.1"/>
    <property type="molecule type" value="Genomic_DNA"/>
</dbReference>
<protein>
    <submittedName>
        <fullName evidence="1">Uncharacterized protein</fullName>
    </submittedName>
</protein>
<proteinExistence type="predicted"/>
<reference evidence="1" key="1">
    <citation type="submission" date="2009-04" db="EMBL/GenBank/DDBJ databases">
        <title>Novel enterobacterial integrative and conjugative elements (ICEs), including a mobilisable relateive of SPI-7.</title>
        <authorList>
            <person name="Seth-Smith H.M."/>
        </authorList>
    </citation>
    <scope>NUCLEOTIDE SEQUENCE</scope>
    <source>
        <strain evidence="1">Y69</strain>
    </source>
</reference>
<gene>
    <name evidence="1" type="ORF">Y69_0050</name>
</gene>
<name>F2Q838_YEREN</name>